<reference evidence="1 2" key="1">
    <citation type="journal article" date="2019" name="Int. J. Syst. Evol. Microbiol.">
        <title>The Global Catalogue of Microorganisms (GCM) 10K type strain sequencing project: providing services to taxonomists for standard genome sequencing and annotation.</title>
        <authorList>
            <consortium name="The Broad Institute Genomics Platform"/>
            <consortium name="The Broad Institute Genome Sequencing Center for Infectious Disease"/>
            <person name="Wu L."/>
            <person name="Ma J."/>
        </authorList>
    </citation>
    <scope>NUCLEOTIDE SEQUENCE [LARGE SCALE GENOMIC DNA]</scope>
    <source>
        <strain evidence="1 2">JCM 10673</strain>
    </source>
</reference>
<dbReference type="Proteomes" id="UP001501005">
    <property type="component" value="Unassembled WGS sequence"/>
</dbReference>
<accession>A0ABN1PGA4</accession>
<dbReference type="InterPro" id="IPR036471">
    <property type="entry name" value="Colicin_D_sf"/>
</dbReference>
<proteinExistence type="predicted"/>
<dbReference type="Gene3D" id="1.20.120.650">
    <property type="entry name" value="Colicin D"/>
    <property type="match status" value="1"/>
</dbReference>
<comment type="caution">
    <text evidence="1">The sequence shown here is derived from an EMBL/GenBank/DDBJ whole genome shotgun (WGS) entry which is preliminary data.</text>
</comment>
<evidence type="ECO:0000313" key="1">
    <source>
        <dbReference type="EMBL" id="GAA0927120.1"/>
    </source>
</evidence>
<organism evidence="1 2">
    <name type="scientific">Streptomyces thermoalcalitolerans</name>
    <dbReference type="NCBI Taxonomy" id="65605"/>
    <lineage>
        <taxon>Bacteria</taxon>
        <taxon>Bacillati</taxon>
        <taxon>Actinomycetota</taxon>
        <taxon>Actinomycetes</taxon>
        <taxon>Kitasatosporales</taxon>
        <taxon>Streptomycetaceae</taxon>
        <taxon>Streptomyces</taxon>
    </lineage>
</organism>
<gene>
    <name evidence="1" type="ORF">GCM10009549_48990</name>
</gene>
<sequence length="270" mass="28285">MVTDSGHGMSTDPRTVLGADGTFASSWLRDKSVAPVPVGVQIDAASARRITVGCRAVGASHLLGTHLADTPGATAGTPSRLSPSEDCTGIRPPFLLCTPDMQGAVLFPAAGHMLIAGTAAFMAAAVSEGIDTARARFGRYARALSKRHPSLPAVAATYPPDHRAWSHPGDIEPTSAAARQLTLLEAFTDGSCSAPDFAHSWWEARRASQANGERIHGALGALFDQVFTILEDYSVNPGLAEPGDLGDAELRAAVRAAWDAYRRSGTGRSR</sequence>
<evidence type="ECO:0000313" key="2">
    <source>
        <dbReference type="Proteomes" id="UP001501005"/>
    </source>
</evidence>
<name>A0ABN1PGA4_9ACTN</name>
<dbReference type="EMBL" id="BAAAHG010000055">
    <property type="protein sequence ID" value="GAA0927120.1"/>
    <property type="molecule type" value="Genomic_DNA"/>
</dbReference>
<evidence type="ECO:0008006" key="3">
    <source>
        <dbReference type="Google" id="ProtNLM"/>
    </source>
</evidence>
<protein>
    <recommendedName>
        <fullName evidence="3">Colicin D immunity protein domain-containing protein</fullName>
    </recommendedName>
</protein>
<keyword evidence="2" id="KW-1185">Reference proteome</keyword>